<dbReference type="RefSeq" id="XP_001592951.1">
    <property type="nucleotide sequence ID" value="XM_001592901.1"/>
</dbReference>
<gene>
    <name evidence="3" type="ORF">SS1G_05873</name>
</gene>
<evidence type="ECO:0000313" key="4">
    <source>
        <dbReference type="Proteomes" id="UP000001312"/>
    </source>
</evidence>
<name>A7EKM6_SCLS1</name>
<reference evidence="4" key="1">
    <citation type="journal article" date="2011" name="PLoS Genet.">
        <title>Genomic analysis of the necrotrophic fungal pathogens Sclerotinia sclerotiorum and Botrytis cinerea.</title>
        <authorList>
            <person name="Amselem J."/>
            <person name="Cuomo C.A."/>
            <person name="van Kan J.A."/>
            <person name="Viaud M."/>
            <person name="Benito E.P."/>
            <person name="Couloux A."/>
            <person name="Coutinho P.M."/>
            <person name="de Vries R.P."/>
            <person name="Dyer P.S."/>
            <person name="Fillinger S."/>
            <person name="Fournier E."/>
            <person name="Gout L."/>
            <person name="Hahn M."/>
            <person name="Kohn L."/>
            <person name="Lapalu N."/>
            <person name="Plummer K.M."/>
            <person name="Pradier J.M."/>
            <person name="Quevillon E."/>
            <person name="Sharon A."/>
            <person name="Simon A."/>
            <person name="ten Have A."/>
            <person name="Tudzynski B."/>
            <person name="Tudzynski P."/>
            <person name="Wincker P."/>
            <person name="Andrew M."/>
            <person name="Anthouard V."/>
            <person name="Beever R.E."/>
            <person name="Beffa R."/>
            <person name="Benoit I."/>
            <person name="Bouzid O."/>
            <person name="Brault B."/>
            <person name="Chen Z."/>
            <person name="Choquer M."/>
            <person name="Collemare J."/>
            <person name="Cotton P."/>
            <person name="Danchin E.G."/>
            <person name="Da Silva C."/>
            <person name="Gautier A."/>
            <person name="Giraud C."/>
            <person name="Giraud T."/>
            <person name="Gonzalez C."/>
            <person name="Grossetete S."/>
            <person name="Guldener U."/>
            <person name="Henrissat B."/>
            <person name="Howlett B.J."/>
            <person name="Kodira C."/>
            <person name="Kretschmer M."/>
            <person name="Lappartient A."/>
            <person name="Leroch M."/>
            <person name="Levis C."/>
            <person name="Mauceli E."/>
            <person name="Neuveglise C."/>
            <person name="Oeser B."/>
            <person name="Pearson M."/>
            <person name="Poulain J."/>
            <person name="Poussereau N."/>
            <person name="Quesneville H."/>
            <person name="Rascle C."/>
            <person name="Schumacher J."/>
            <person name="Segurens B."/>
            <person name="Sexton A."/>
            <person name="Silva E."/>
            <person name="Sirven C."/>
            <person name="Soanes D.M."/>
            <person name="Talbot N.J."/>
            <person name="Templeton M."/>
            <person name="Yandava C."/>
            <person name="Yarden O."/>
            <person name="Zeng Q."/>
            <person name="Rollins J.A."/>
            <person name="Lebrun M.H."/>
            <person name="Dickman M."/>
        </authorList>
    </citation>
    <scope>NUCLEOTIDE SEQUENCE [LARGE SCALE GENOMIC DNA]</scope>
    <source>
        <strain evidence="4">ATCC 18683 / 1980 / Ss-1</strain>
    </source>
</reference>
<dbReference type="AlphaFoldDB" id="A7EKM6"/>
<keyword evidence="4" id="KW-1185">Reference proteome</keyword>
<proteinExistence type="predicted"/>
<evidence type="ECO:0000256" key="1">
    <source>
        <dbReference type="SAM" id="MobiDB-lite"/>
    </source>
</evidence>
<feature type="compositionally biased region" description="Basic and acidic residues" evidence="1">
    <location>
        <begin position="64"/>
        <end position="78"/>
    </location>
</feature>
<dbReference type="Proteomes" id="UP000001312">
    <property type="component" value="Unassembled WGS sequence"/>
</dbReference>
<evidence type="ECO:0000256" key="2">
    <source>
        <dbReference type="SAM" id="Phobius"/>
    </source>
</evidence>
<keyword evidence="2" id="KW-1133">Transmembrane helix</keyword>
<dbReference type="HOGENOM" id="CLU_2499232_0_0_1"/>
<protein>
    <submittedName>
        <fullName evidence="3">Uncharacterized protein</fullName>
    </submittedName>
</protein>
<sequence>MDEVGFALRCVAYVACQGMGKGVLRIFWGFLVEGLEGFGGMGFMAFYLTRFLYVYAPTCGQEGEKKERKNVTGDPNKEVRKKYRRR</sequence>
<dbReference type="KEGG" id="ssl:SS1G_05873"/>
<feature type="transmembrane region" description="Helical" evidence="2">
    <location>
        <begin position="26"/>
        <end position="48"/>
    </location>
</feature>
<keyword evidence="2" id="KW-0472">Membrane</keyword>
<keyword evidence="2" id="KW-0812">Transmembrane</keyword>
<feature type="region of interest" description="Disordered" evidence="1">
    <location>
        <begin position="64"/>
        <end position="86"/>
    </location>
</feature>
<dbReference type="EMBL" id="CH476627">
    <property type="protein sequence ID" value="EDO03392.1"/>
    <property type="molecule type" value="Genomic_DNA"/>
</dbReference>
<dbReference type="InParanoid" id="A7EKM6"/>
<dbReference type="GeneID" id="5489423"/>
<evidence type="ECO:0000313" key="3">
    <source>
        <dbReference type="EMBL" id="EDO03392.1"/>
    </source>
</evidence>
<accession>A7EKM6</accession>
<organism evidence="3 4">
    <name type="scientific">Sclerotinia sclerotiorum (strain ATCC 18683 / 1980 / Ss-1)</name>
    <name type="common">White mold</name>
    <name type="synonym">Whetzelinia sclerotiorum</name>
    <dbReference type="NCBI Taxonomy" id="665079"/>
    <lineage>
        <taxon>Eukaryota</taxon>
        <taxon>Fungi</taxon>
        <taxon>Dikarya</taxon>
        <taxon>Ascomycota</taxon>
        <taxon>Pezizomycotina</taxon>
        <taxon>Leotiomycetes</taxon>
        <taxon>Helotiales</taxon>
        <taxon>Sclerotiniaceae</taxon>
        <taxon>Sclerotinia</taxon>
    </lineage>
</organism>